<protein>
    <submittedName>
        <fullName evidence="2">Ketopantoate reductase family protein</fullName>
    </submittedName>
</protein>
<dbReference type="SUPFAM" id="SSF51735">
    <property type="entry name" value="NAD(P)-binding Rossmann-fold domains"/>
    <property type="match status" value="1"/>
</dbReference>
<dbReference type="AlphaFoldDB" id="A0A5N7IUU6"/>
<dbReference type="Proteomes" id="UP000342249">
    <property type="component" value="Unassembled WGS sequence"/>
</dbReference>
<dbReference type="InterPro" id="IPR013332">
    <property type="entry name" value="KPR_N"/>
</dbReference>
<proteinExistence type="predicted"/>
<dbReference type="Pfam" id="PF02558">
    <property type="entry name" value="ApbA"/>
    <property type="match status" value="1"/>
</dbReference>
<evidence type="ECO:0000313" key="3">
    <source>
        <dbReference type="Proteomes" id="UP000342249"/>
    </source>
</evidence>
<dbReference type="InterPro" id="IPR036291">
    <property type="entry name" value="NAD(P)-bd_dom_sf"/>
</dbReference>
<gene>
    <name evidence="2" type="ORF">E4V82_22760</name>
</gene>
<dbReference type="EMBL" id="SPSF01000056">
    <property type="protein sequence ID" value="MPQ64888.1"/>
    <property type="molecule type" value="Genomic_DNA"/>
</dbReference>
<evidence type="ECO:0000313" key="2">
    <source>
        <dbReference type="EMBL" id="MPQ64888.1"/>
    </source>
</evidence>
<comment type="caution">
    <text evidence="2">The sequence shown here is derived from an EMBL/GenBank/DDBJ whole genome shotgun (WGS) entry which is preliminary data.</text>
</comment>
<reference evidence="2 3" key="1">
    <citation type="journal article" date="2019" name="Lett. Appl. Microbiol.">
        <title>A case of 'blown pack' spoilage of vacuum-packaged pork likely associated with Clostridium estertheticum in Canada.</title>
        <authorList>
            <person name="Zhang P."/>
            <person name="Ward P."/>
            <person name="McMullen L.M."/>
            <person name="Yang X."/>
        </authorList>
    </citation>
    <scope>NUCLEOTIDE SEQUENCE [LARGE SCALE GENOMIC DNA]</scope>
    <source>
        <strain evidence="2 3">MA19</strain>
    </source>
</reference>
<dbReference type="Gene3D" id="3.40.50.720">
    <property type="entry name" value="NAD(P)-binding Rossmann-like Domain"/>
    <property type="match status" value="1"/>
</dbReference>
<name>A0A5N7IUU6_9CLOT</name>
<dbReference type="RefSeq" id="WP_152754027.1">
    <property type="nucleotide sequence ID" value="NZ_SPSE01000054.1"/>
</dbReference>
<evidence type="ECO:0000259" key="1">
    <source>
        <dbReference type="Pfam" id="PF02558"/>
    </source>
</evidence>
<sequence>MKILIYGAGVLGSYAAHELKRVGHEVTILVRGKRYEALKEKGLVIRHWLQRKTTVDKINVVKELLPEDQYDVTFIVMQSSQVNAILPAISANVNCPLFIFVGNEDKAKEISEKIKNISTSNPRMLFGFLSIGGRREDGKVISIHTKHPDFDIGDLDGKNDYKTIIEAIFKATMFKIKFHTNMDDFLKTHIAFIMPLAYLAYMSNCDLRKMAGNKKALNATIDSIIEGCDVLVKLGYKIDPESSLNFLKNYKRVFYFGLKICVATPVGRLAISDHCKSAFNEMEYLDKALLEWTKKSKLPTPNINKLREYLIKYVITMKYQT</sequence>
<feature type="domain" description="Ketopantoate reductase N-terminal" evidence="1">
    <location>
        <begin position="3"/>
        <end position="156"/>
    </location>
</feature>
<organism evidence="2 3">
    <name type="scientific">Clostridium estertheticum</name>
    <dbReference type="NCBI Taxonomy" id="238834"/>
    <lineage>
        <taxon>Bacteria</taxon>
        <taxon>Bacillati</taxon>
        <taxon>Bacillota</taxon>
        <taxon>Clostridia</taxon>
        <taxon>Eubacteriales</taxon>
        <taxon>Clostridiaceae</taxon>
        <taxon>Clostridium</taxon>
    </lineage>
</organism>
<accession>A0A5N7IUU6</accession>